<dbReference type="Gene3D" id="2.40.30.160">
    <property type="match status" value="1"/>
</dbReference>
<feature type="binding site" evidence="1">
    <location>
        <position position="182"/>
    </location>
    <ligand>
        <name>substrate</name>
    </ligand>
</feature>
<dbReference type="EMBL" id="JPGN01000075">
    <property type="protein sequence ID" value="KFI18727.1"/>
    <property type="molecule type" value="Genomic_DNA"/>
</dbReference>
<accession>A0A0E2ZKB7</accession>
<sequence>MQQEWKSFLTQAGAVFDGEKVLHFGYPQDEWVAVNSATFITDLSHFGLIAISGEDASDFLQNLLTNDVKEVNSQRSQLTGLCNPKGRLLAIFRLFQWNANFYLSLPHSLLEAVLKRLNMYVLRAQVSLADVSDHFCRFGLVGSQASDELKRYLGKAPMTTNEVQQAPDCCILRVPGEPSRFEVVGGMNTLQKFWGELTKTVTPVGANFWELTTIRAGVATIYPETQASFIPQQVNLELREGVSFTKGCYPGQEVIARMHYRGKPSRRMFLAHISTDQQPQPGDPVYLANDEARQARGEIVAAQLAPEGGYDSLVVLQLSHLQKGDMMWNGGNGAKLTLRKLPYLLEY</sequence>
<dbReference type="NCBIfam" id="TIGR03317">
    <property type="entry name" value="ygfZ_signature"/>
    <property type="match status" value="1"/>
</dbReference>
<reference evidence="3 4" key="1">
    <citation type="submission" date="2014-07" db="EMBL/GenBank/DDBJ databases">
        <title>Comparative analysis of Nitrosococcus oceani genome inventories of strains from Pacific and Atlantic gyres.</title>
        <authorList>
            <person name="Lim C.K."/>
            <person name="Wang L."/>
            <person name="Sayavedra-Soto L.A."/>
            <person name="Klotz M.G."/>
        </authorList>
    </citation>
    <scope>NUCLEOTIDE SEQUENCE [LARGE SCALE GENOMIC DNA]</scope>
    <source>
        <strain evidence="3 4">C-27</strain>
    </source>
</reference>
<feature type="domain" description="GCVT N-terminal" evidence="2">
    <location>
        <begin position="26"/>
        <end position="161"/>
    </location>
</feature>
<dbReference type="OrthoDB" id="9796287at2"/>
<dbReference type="AlphaFoldDB" id="A0A0E2ZKB7"/>
<dbReference type="InterPro" id="IPR029043">
    <property type="entry name" value="GcvT/YgfZ_C"/>
</dbReference>
<dbReference type="Proteomes" id="UP000028839">
    <property type="component" value="Unassembled WGS sequence"/>
</dbReference>
<dbReference type="PIRSF" id="PIRSF006487">
    <property type="entry name" value="GcvT"/>
    <property type="match status" value="1"/>
</dbReference>
<dbReference type="InterPro" id="IPR045179">
    <property type="entry name" value="YgfZ/GcvT"/>
</dbReference>
<comment type="caution">
    <text evidence="3">The sequence shown here is derived from an EMBL/GenBank/DDBJ whole genome shotgun (WGS) entry which is preliminary data.</text>
</comment>
<dbReference type="SUPFAM" id="SSF101790">
    <property type="entry name" value="Aminomethyltransferase beta-barrel domain"/>
    <property type="match status" value="1"/>
</dbReference>
<evidence type="ECO:0000259" key="2">
    <source>
        <dbReference type="Pfam" id="PF01571"/>
    </source>
</evidence>
<evidence type="ECO:0000313" key="4">
    <source>
        <dbReference type="Proteomes" id="UP000028839"/>
    </source>
</evidence>
<gene>
    <name evidence="3" type="ORF">IB75_13160</name>
</gene>
<evidence type="ECO:0000256" key="1">
    <source>
        <dbReference type="PIRSR" id="PIRSR006487-1"/>
    </source>
</evidence>
<dbReference type="PANTHER" id="PTHR22602">
    <property type="entry name" value="TRANSFERASE CAF17, MITOCHONDRIAL-RELATED"/>
    <property type="match status" value="1"/>
</dbReference>
<dbReference type="HOGENOM" id="CLU_007884_6_2_6"/>
<dbReference type="SUPFAM" id="SSF103025">
    <property type="entry name" value="Folate-binding domain"/>
    <property type="match status" value="1"/>
</dbReference>
<dbReference type="PANTHER" id="PTHR22602:SF0">
    <property type="entry name" value="TRANSFERASE CAF17, MITOCHONDRIAL-RELATED"/>
    <property type="match status" value="1"/>
</dbReference>
<dbReference type="InterPro" id="IPR006222">
    <property type="entry name" value="GCVT_N"/>
</dbReference>
<dbReference type="Gene3D" id="3.30.70.1400">
    <property type="entry name" value="Aminomethyltransferase beta-barrel domains"/>
    <property type="match status" value="1"/>
</dbReference>
<dbReference type="InterPro" id="IPR017703">
    <property type="entry name" value="YgfZ/GCV_T_CS"/>
</dbReference>
<proteinExistence type="predicted"/>
<dbReference type="GO" id="GO:0016226">
    <property type="term" value="P:iron-sulfur cluster assembly"/>
    <property type="evidence" value="ECO:0007669"/>
    <property type="project" value="TreeGrafter"/>
</dbReference>
<protein>
    <submittedName>
        <fullName evidence="3">Glycine cleavage system protein T</fullName>
    </submittedName>
</protein>
<evidence type="ECO:0000313" key="3">
    <source>
        <dbReference type="EMBL" id="KFI18727.1"/>
    </source>
</evidence>
<dbReference type="Gene3D" id="3.30.70.1630">
    <property type="match status" value="1"/>
</dbReference>
<name>A0A0E2ZKB7_9GAMM</name>
<dbReference type="Pfam" id="PF01571">
    <property type="entry name" value="GCV_T"/>
    <property type="match status" value="1"/>
</dbReference>
<organism evidence="3 4">
    <name type="scientific">Nitrosococcus oceani C-27</name>
    <dbReference type="NCBI Taxonomy" id="314279"/>
    <lineage>
        <taxon>Bacteria</taxon>
        <taxon>Pseudomonadati</taxon>
        <taxon>Pseudomonadota</taxon>
        <taxon>Gammaproteobacteria</taxon>
        <taxon>Chromatiales</taxon>
        <taxon>Chromatiaceae</taxon>
        <taxon>Nitrosococcus</taxon>
    </lineage>
</organism>